<dbReference type="SMART" id="SM00937">
    <property type="entry name" value="PCRF"/>
    <property type="match status" value="1"/>
</dbReference>
<name>A0A7C5LV85_9PROT</name>
<dbReference type="EMBL" id="DRMJ01000445">
    <property type="protein sequence ID" value="HHL43649.1"/>
    <property type="molecule type" value="Genomic_DNA"/>
</dbReference>
<organism evidence="2">
    <name type="scientific">Hellea balneolensis</name>
    <dbReference type="NCBI Taxonomy" id="287478"/>
    <lineage>
        <taxon>Bacteria</taxon>
        <taxon>Pseudomonadati</taxon>
        <taxon>Pseudomonadota</taxon>
        <taxon>Alphaproteobacteria</taxon>
        <taxon>Maricaulales</taxon>
        <taxon>Robiginitomaculaceae</taxon>
        <taxon>Hellea</taxon>
    </lineage>
</organism>
<dbReference type="Proteomes" id="UP000885830">
    <property type="component" value="Unassembled WGS sequence"/>
</dbReference>
<protein>
    <submittedName>
        <fullName evidence="2">PCRF domain-containing protein</fullName>
    </submittedName>
</protein>
<dbReference type="InterPro" id="IPR005139">
    <property type="entry name" value="PCRF"/>
</dbReference>
<accession>A0A7C5LV85</accession>
<comment type="caution">
    <text evidence="2">The sequence shown here is derived from an EMBL/GenBank/DDBJ whole genome shotgun (WGS) entry which is preliminary data.</text>
</comment>
<dbReference type="Gene3D" id="3.30.70.1660">
    <property type="match status" value="1"/>
</dbReference>
<dbReference type="AlphaFoldDB" id="A0A7C5LV85"/>
<reference evidence="2" key="1">
    <citation type="journal article" date="2020" name="mSystems">
        <title>Genome- and Community-Level Interaction Insights into Carbon Utilization and Element Cycling Functions of Hydrothermarchaeota in Hydrothermal Sediment.</title>
        <authorList>
            <person name="Zhou Z."/>
            <person name="Liu Y."/>
            <person name="Xu W."/>
            <person name="Pan J."/>
            <person name="Luo Z.H."/>
            <person name="Li M."/>
        </authorList>
    </citation>
    <scope>NUCLEOTIDE SEQUENCE [LARGE SCALE GENOMIC DNA]</scope>
    <source>
        <strain evidence="2">HyVt-485</strain>
    </source>
</reference>
<dbReference type="InterPro" id="IPR045853">
    <property type="entry name" value="Pep_chain_release_fac_I_sf"/>
</dbReference>
<dbReference type="Gene3D" id="1.20.58.410">
    <property type="entry name" value="Release factor"/>
    <property type="match status" value="1"/>
</dbReference>
<dbReference type="PANTHER" id="PTHR43116:SF3">
    <property type="entry name" value="CLASS I PEPTIDE CHAIN RELEASE FACTOR"/>
    <property type="match status" value="1"/>
</dbReference>
<dbReference type="GO" id="GO:0006415">
    <property type="term" value="P:translational termination"/>
    <property type="evidence" value="ECO:0007669"/>
    <property type="project" value="InterPro"/>
</dbReference>
<dbReference type="PANTHER" id="PTHR43116">
    <property type="entry name" value="PEPTIDE CHAIN RELEASE FACTOR 2"/>
    <property type="match status" value="1"/>
</dbReference>
<evidence type="ECO:0000259" key="1">
    <source>
        <dbReference type="SMART" id="SM00937"/>
    </source>
</evidence>
<evidence type="ECO:0000313" key="2">
    <source>
        <dbReference type="EMBL" id="HHL43649.1"/>
    </source>
</evidence>
<gene>
    <name evidence="2" type="ORF">ENJ42_08530</name>
</gene>
<dbReference type="Pfam" id="PF03462">
    <property type="entry name" value="PCRF"/>
    <property type="match status" value="1"/>
</dbReference>
<dbReference type="SUPFAM" id="SSF75620">
    <property type="entry name" value="Release factor"/>
    <property type="match status" value="1"/>
</dbReference>
<feature type="domain" description="Peptide chain release factor" evidence="1">
    <location>
        <begin position="29"/>
        <end position="126"/>
    </location>
</feature>
<sequence length="126" mass="13863">MKELNKLERAFDKIRHLETVLDETMELVELAEMEADEGMAQESLDVLKALQTTAAKAELEALLSGEADGNNAFVEIHPGAGGTEAQDWAAMLLRMYVRWANTHGYKVEVLEEQSGDEAGLKSATIL</sequence>
<proteinExistence type="predicted"/>
<feature type="non-terminal residue" evidence="2">
    <location>
        <position position="126"/>
    </location>
</feature>